<organism evidence="1 2">
    <name type="scientific">Zymoseptoria brevis</name>
    <dbReference type="NCBI Taxonomy" id="1047168"/>
    <lineage>
        <taxon>Eukaryota</taxon>
        <taxon>Fungi</taxon>
        <taxon>Dikarya</taxon>
        <taxon>Ascomycota</taxon>
        <taxon>Pezizomycotina</taxon>
        <taxon>Dothideomycetes</taxon>
        <taxon>Dothideomycetidae</taxon>
        <taxon>Mycosphaerellales</taxon>
        <taxon>Mycosphaerellaceae</taxon>
        <taxon>Zymoseptoria</taxon>
    </lineage>
</organism>
<gene>
    <name evidence="1" type="ORF">TI39_contig4229g00013</name>
</gene>
<proteinExistence type="predicted"/>
<evidence type="ECO:0000313" key="1">
    <source>
        <dbReference type="EMBL" id="KJX93970.1"/>
    </source>
</evidence>
<dbReference type="OrthoDB" id="3631912at2759"/>
<dbReference type="AlphaFoldDB" id="A0A0F4GCR5"/>
<name>A0A0F4GCR5_9PEZI</name>
<reference evidence="1 2" key="1">
    <citation type="submission" date="2015-03" db="EMBL/GenBank/DDBJ databases">
        <title>RNA-seq based gene annotation and comparative genomics of four Zymoseptoria species reveal species-specific pathogenicity related genes and transposable element activity.</title>
        <authorList>
            <person name="Grandaubert J."/>
            <person name="Bhattacharyya A."/>
            <person name="Stukenbrock E.H."/>
        </authorList>
    </citation>
    <scope>NUCLEOTIDE SEQUENCE [LARGE SCALE GENOMIC DNA]</scope>
    <source>
        <strain evidence="1 2">Zb18110</strain>
    </source>
</reference>
<dbReference type="Proteomes" id="UP000033647">
    <property type="component" value="Unassembled WGS sequence"/>
</dbReference>
<sequence length="244" mass="28572">MSKPRIVKTHTIVNEHISTCNTTIETVLDDLTDQPVFWICKRSDDSESTRGCSDPPRIKIRANARYNPSVAGVRFSYNGTRYDRSSFCAVVAKHPEEVPIRKWRKVQHTRLMPRRLGELFEDVFKCEQQWVFRVHGRLFVWKETHSARLGACRCHTSDLKLMDARGRVQAVYIDNHGRRRDTFGRVDYFVEMERETEVMSLAVILGIQERKNQLKREEVESAKTCTEFWHNNPLSVPQIWLSYG</sequence>
<comment type="caution">
    <text evidence="1">The sequence shown here is derived from an EMBL/GenBank/DDBJ whole genome shotgun (WGS) entry which is preliminary data.</text>
</comment>
<dbReference type="STRING" id="1047168.A0A0F4GCR5"/>
<accession>A0A0F4GCR5</accession>
<dbReference type="EMBL" id="LAFY01004188">
    <property type="protein sequence ID" value="KJX93970.1"/>
    <property type="molecule type" value="Genomic_DNA"/>
</dbReference>
<keyword evidence="2" id="KW-1185">Reference proteome</keyword>
<evidence type="ECO:0000313" key="2">
    <source>
        <dbReference type="Proteomes" id="UP000033647"/>
    </source>
</evidence>
<protein>
    <submittedName>
        <fullName evidence="1">Uncharacterized protein</fullName>
    </submittedName>
</protein>